<dbReference type="GO" id="GO:0006689">
    <property type="term" value="P:ganglioside catabolic process"/>
    <property type="evidence" value="ECO:0007669"/>
    <property type="project" value="TreeGrafter"/>
</dbReference>
<name>A0A673U7K6_SURSU</name>
<feature type="transmembrane region" description="Helical" evidence="24">
    <location>
        <begin position="169"/>
        <end position="195"/>
    </location>
</feature>
<evidence type="ECO:0000256" key="21">
    <source>
        <dbReference type="ARBA" id="ARBA00046959"/>
    </source>
</evidence>
<dbReference type="PRINTS" id="PR00738">
    <property type="entry name" value="GLHYDRLASE20"/>
</dbReference>
<evidence type="ECO:0000256" key="8">
    <source>
        <dbReference type="ARBA" id="ARBA00023157"/>
    </source>
</evidence>
<protein>
    <recommendedName>
        <fullName evidence="15">Beta-hexosaminidase subunit beta</fullName>
        <ecNumber evidence="4">3.2.1.52</ecNumber>
    </recommendedName>
    <alternativeName>
        <fullName evidence="16">Beta-N-acetylhexosaminidase subunit beta</fullName>
    </alternativeName>
    <alternativeName>
        <fullName evidence="17">N-acetyl-beta-glucosaminidase subunit beta</fullName>
    </alternativeName>
</protein>
<keyword evidence="9" id="KW-0325">Glycoprotein</keyword>
<evidence type="ECO:0000256" key="1">
    <source>
        <dbReference type="ARBA" id="ARBA00001231"/>
    </source>
</evidence>
<feature type="domain" description="Beta-hexosaminidase eukaryotic type N-terminal" evidence="26">
    <location>
        <begin position="2"/>
        <end position="120"/>
    </location>
</feature>
<dbReference type="EC" id="3.2.1.52" evidence="4"/>
<keyword evidence="11" id="KW-0326">Glycosidase</keyword>
<evidence type="ECO:0000256" key="16">
    <source>
        <dbReference type="ARBA" id="ARBA00042342"/>
    </source>
</evidence>
<dbReference type="InterPro" id="IPR015883">
    <property type="entry name" value="Glyco_hydro_20_cat"/>
</dbReference>
<dbReference type="GO" id="GO:0005975">
    <property type="term" value="P:carbohydrate metabolic process"/>
    <property type="evidence" value="ECO:0007669"/>
    <property type="project" value="InterPro"/>
</dbReference>
<evidence type="ECO:0000256" key="10">
    <source>
        <dbReference type="ARBA" id="ARBA00023228"/>
    </source>
</evidence>
<dbReference type="Gene3D" id="3.20.20.80">
    <property type="entry name" value="Glycosidases"/>
    <property type="match status" value="2"/>
</dbReference>
<dbReference type="Ensembl" id="ENSSSUT00005019734.1">
    <property type="protein sequence ID" value="ENSSSUP00005017310.1"/>
    <property type="gene ID" value="ENSSSUG00005011188.1"/>
</dbReference>
<dbReference type="GO" id="GO:0016020">
    <property type="term" value="C:membrane"/>
    <property type="evidence" value="ECO:0007669"/>
    <property type="project" value="TreeGrafter"/>
</dbReference>
<comment type="catalytic activity">
    <reaction evidence="18">
        <text>a ganglioside GM2 (d18:1(4E)) + H2O = a ganglioside GM3 (d18:1(4E)) + N-acetyl-beta-D-galactosamine</text>
        <dbReference type="Rhea" id="RHEA:47940"/>
        <dbReference type="ChEBI" id="CHEBI:15377"/>
        <dbReference type="ChEBI" id="CHEBI:28497"/>
        <dbReference type="ChEBI" id="CHEBI:60065"/>
        <dbReference type="ChEBI" id="CHEBI:71502"/>
    </reaction>
    <physiologicalReaction direction="left-to-right" evidence="18">
        <dbReference type="Rhea" id="RHEA:47941"/>
    </physiologicalReaction>
</comment>
<dbReference type="Gene3D" id="3.30.379.10">
    <property type="entry name" value="Chitobiase/beta-hexosaminidase domain 2-like"/>
    <property type="match status" value="1"/>
</dbReference>
<reference evidence="27" key="2">
    <citation type="submission" date="2025-08" db="UniProtKB">
        <authorList>
            <consortium name="Ensembl"/>
        </authorList>
    </citation>
    <scope>IDENTIFICATION</scope>
</reference>
<dbReference type="GO" id="GO:0005764">
    <property type="term" value="C:lysosome"/>
    <property type="evidence" value="ECO:0007669"/>
    <property type="project" value="UniProtKB-SubCell"/>
</dbReference>
<evidence type="ECO:0000256" key="5">
    <source>
        <dbReference type="ARBA" id="ARBA00022729"/>
    </source>
</evidence>
<evidence type="ECO:0000256" key="11">
    <source>
        <dbReference type="ARBA" id="ARBA00023295"/>
    </source>
</evidence>
<dbReference type="InterPro" id="IPR025705">
    <property type="entry name" value="Beta_hexosaminidase_sua/sub"/>
</dbReference>
<dbReference type="Pfam" id="PF14845">
    <property type="entry name" value="Glycohydro_20b2"/>
    <property type="match status" value="1"/>
</dbReference>
<dbReference type="PANTHER" id="PTHR22600">
    <property type="entry name" value="BETA-HEXOSAMINIDASE"/>
    <property type="match status" value="1"/>
</dbReference>
<dbReference type="GO" id="GO:0030203">
    <property type="term" value="P:glycosaminoglycan metabolic process"/>
    <property type="evidence" value="ECO:0007669"/>
    <property type="project" value="TreeGrafter"/>
</dbReference>
<comment type="catalytic activity">
    <reaction evidence="22">
        <text>N-acetyl-beta-D-galactosaminyl-(1-&gt;4)-beta-D-3-sulfogalactosyl-(1-&gt;4)-beta-D-glucosyl-(1&lt;-&gt;1')-ceramide + H2O = a beta-D-3-sulfogalactosyl-(1-&gt;4)-beta-D-glucosyl-(1&lt;-&gt;1')-ceramide + N-acetyl-beta-D-galactosamine</text>
        <dbReference type="Rhea" id="RHEA:48276"/>
        <dbReference type="ChEBI" id="CHEBI:15377"/>
        <dbReference type="ChEBI" id="CHEBI:28497"/>
        <dbReference type="ChEBI" id="CHEBI:90163"/>
        <dbReference type="ChEBI" id="CHEBI:90164"/>
    </reaction>
    <physiologicalReaction direction="left-to-right" evidence="22">
        <dbReference type="Rhea" id="RHEA:48277"/>
    </physiologicalReaction>
</comment>
<dbReference type="OMA" id="XFTINES"/>
<dbReference type="InterPro" id="IPR029018">
    <property type="entry name" value="Hex-like_dom2"/>
</dbReference>
<comment type="subcellular location">
    <subcellularLocation>
        <location evidence="14">Cytoplasmic vesicle</location>
        <location evidence="14">Secretory vesicle</location>
        <location evidence="14">Cortical granule</location>
    </subcellularLocation>
    <subcellularLocation>
        <location evidence="2">Lysosome</location>
    </subcellularLocation>
</comment>
<evidence type="ECO:0000256" key="19">
    <source>
        <dbReference type="ARBA" id="ARBA00043827"/>
    </source>
</evidence>
<evidence type="ECO:0000313" key="28">
    <source>
        <dbReference type="Proteomes" id="UP000472268"/>
    </source>
</evidence>
<evidence type="ECO:0000256" key="22">
    <source>
        <dbReference type="ARBA" id="ARBA00047301"/>
    </source>
</evidence>
<evidence type="ECO:0000256" key="14">
    <source>
        <dbReference type="ARBA" id="ARBA00037865"/>
    </source>
</evidence>
<dbReference type="Pfam" id="PF00728">
    <property type="entry name" value="Glyco_hydro_20"/>
    <property type="match status" value="1"/>
</dbReference>
<comment type="function">
    <text evidence="20">Hydrolyzes the non-reducing end N-acetyl-D-hexosamine and/or sulfated N-acetyl-D-hexosamine of glycoconjugates, such as the oligosaccharide moieties from proteins and neutral glycolipids, or from certain mucopolysaccharides. The isozyme B does not hydrolyze each of these substrates, however hydrolyzes efficiently neutral oligosaccharide. Only the isozyme A is responsible for the degradation of GM2 gangliosides in the presence of GM2A. During fertilization is responsible, at least in part, for the zona block to polyspermy. Present in the cortical granules of non-activated oocytes, is exocytosed during the cortical reaction in response to oocyte activation and inactivates the sperm galactosyltransferase-binding site, accounting for the block in sperm binding to the zona pellucida.</text>
</comment>
<proteinExistence type="inferred from homology"/>
<keyword evidence="7" id="KW-0443">Lipid metabolism</keyword>
<dbReference type="AlphaFoldDB" id="A0A673U7K6"/>
<evidence type="ECO:0000313" key="27">
    <source>
        <dbReference type="Ensembl" id="ENSSSUP00005017310.1"/>
    </source>
</evidence>
<evidence type="ECO:0000256" key="20">
    <source>
        <dbReference type="ARBA" id="ARBA00045511"/>
    </source>
</evidence>
<feature type="transmembrane region" description="Helical" evidence="24">
    <location>
        <begin position="215"/>
        <end position="234"/>
    </location>
</feature>
<evidence type="ECO:0000256" key="17">
    <source>
        <dbReference type="ARBA" id="ARBA00042832"/>
    </source>
</evidence>
<keyword evidence="8" id="KW-1015">Disulfide bond</keyword>
<evidence type="ECO:0000256" key="7">
    <source>
        <dbReference type="ARBA" id="ARBA00023098"/>
    </source>
</evidence>
<keyword evidence="24" id="KW-0812">Transmembrane</keyword>
<reference evidence="27 28" key="1">
    <citation type="submission" date="2019-05" db="EMBL/GenBank/DDBJ databases">
        <title>A Chromosome-scale Meerkat (S. suricatta) Genome Assembly.</title>
        <authorList>
            <person name="Dudchenko O."/>
            <person name="Lieberman Aiden E."/>
            <person name="Tung J."/>
            <person name="Barreiro L.B."/>
            <person name="Clutton-Brock T.H."/>
        </authorList>
    </citation>
    <scope>NUCLEOTIDE SEQUENCE [LARGE SCALE GENOMIC DNA]</scope>
</reference>
<dbReference type="SUPFAM" id="SSF55545">
    <property type="entry name" value="beta-N-acetylhexosaminidase-like domain"/>
    <property type="match status" value="1"/>
</dbReference>
<keyword evidence="10" id="KW-0458">Lysosome</keyword>
<evidence type="ECO:0000256" key="15">
    <source>
        <dbReference type="ARBA" id="ARBA00040637"/>
    </source>
</evidence>
<evidence type="ECO:0000256" key="3">
    <source>
        <dbReference type="ARBA" id="ARBA00006285"/>
    </source>
</evidence>
<comment type="catalytic activity">
    <reaction evidence="19">
        <text>a ganglioside GM2 + H2O = a ganglioside GM3 + N-acetyl-beta-D-galactosamine</text>
        <dbReference type="Rhea" id="RHEA:47968"/>
        <dbReference type="ChEBI" id="CHEBI:15377"/>
        <dbReference type="ChEBI" id="CHEBI:28497"/>
        <dbReference type="ChEBI" id="CHEBI:79210"/>
        <dbReference type="ChEBI" id="CHEBI:79218"/>
    </reaction>
    <physiologicalReaction direction="left-to-right" evidence="19">
        <dbReference type="Rhea" id="RHEA:47969"/>
    </physiologicalReaction>
</comment>
<evidence type="ECO:0000256" key="6">
    <source>
        <dbReference type="ARBA" id="ARBA00022801"/>
    </source>
</evidence>
<evidence type="ECO:0000256" key="12">
    <source>
        <dbReference type="ARBA" id="ARBA00023329"/>
    </source>
</evidence>
<gene>
    <name evidence="27" type="primary">HEXB</name>
</gene>
<comment type="catalytic activity">
    <reaction evidence="23">
        <text>N-acetyl-beta-D-6-sulfogalactosaminyl-(1-&gt;4)-alpha-L-iduronyl-(1-&gt;3)-N-acetyl-D-6-sulfogalactosamine + H2O = alpha-L-iduronyl-(1-&gt;3)-N-acetyl-D-6-sulfogalactosamine + N-acetyl-D-6-sulfogalactosamine</text>
        <dbReference type="Rhea" id="RHEA:64384"/>
        <dbReference type="ChEBI" id="CHEBI:15377"/>
        <dbReference type="ChEBI" id="CHEBI:152567"/>
        <dbReference type="ChEBI" id="CHEBI:152568"/>
        <dbReference type="ChEBI" id="CHEBI:153064"/>
    </reaction>
    <physiologicalReaction direction="left-to-right" evidence="23">
        <dbReference type="Rhea" id="RHEA:64385"/>
    </physiologicalReaction>
</comment>
<comment type="subunit">
    <text evidence="21">There are 3 forms of beta-hexosaminidase: hexosaminidase A is a heterodimer composed of one subunit alpha and one subunit beta (chain A and B); hexosaminidase B is a homodimer of two beta subunits (two chains A and B); hexosaminidase S is a homodimer of two alpha subunits. The composition of the dimer (isozyme A versus isozyme S) has a significant effect on the substrate specificity of the alpha subunit active site.</text>
</comment>
<evidence type="ECO:0000259" key="26">
    <source>
        <dbReference type="Pfam" id="PF14845"/>
    </source>
</evidence>
<keyword evidence="24" id="KW-0472">Membrane</keyword>
<dbReference type="PANTHER" id="PTHR22600:SF38">
    <property type="entry name" value="BETA-HEXOSAMINIDASE SUBUNIT BETA"/>
    <property type="match status" value="1"/>
</dbReference>
<feature type="domain" description="Glycoside hydrolase family 20 catalytic" evidence="25">
    <location>
        <begin position="198"/>
        <end position="299"/>
    </location>
</feature>
<evidence type="ECO:0000256" key="13">
    <source>
        <dbReference type="ARBA" id="ARBA00023505"/>
    </source>
</evidence>
<keyword evidence="6" id="KW-0378">Hydrolase</keyword>
<dbReference type="GO" id="GO:0060473">
    <property type="term" value="C:cortical granule"/>
    <property type="evidence" value="ECO:0007669"/>
    <property type="project" value="UniProtKB-SubCell"/>
</dbReference>
<evidence type="ECO:0000259" key="25">
    <source>
        <dbReference type="Pfam" id="PF00728"/>
    </source>
</evidence>
<sequence length="340" mass="39084">MPLSVKTSPRQLQLSRDNFSIAHGPSSTAGPTCSLLQEAFRRYHEYIFGFDTRQPRPAKSHSVVGLQQLVVTVVLDSECDLFPNITSDESYTLLVKEPVAFLKANRVWGVLRGLETFSQLIYQDSYGTFTVNESDIIDSPRFPHRGILIDTARHFLSVKTILKTLVGDYYLFIYLIYILFQRCVLLWCYLTWVIYSVLLPGTVVQVWKNPAYREELRAVTAAGFPVILSAPWYLDWISYGQDWRNYYNVDPLNFEGSQEQKKLVIGGEACLWGEFVDATNLTPRLWPRASAIGERLWSPEDIKGIEKAYNRLTVHRCRMVRRGIAAEPLFTGYCNHEYKT</sequence>
<evidence type="ECO:0000256" key="24">
    <source>
        <dbReference type="SAM" id="Phobius"/>
    </source>
</evidence>
<organism evidence="27 28">
    <name type="scientific">Suricata suricatta</name>
    <name type="common">Meerkat</name>
    <dbReference type="NCBI Taxonomy" id="37032"/>
    <lineage>
        <taxon>Eukaryota</taxon>
        <taxon>Metazoa</taxon>
        <taxon>Chordata</taxon>
        <taxon>Craniata</taxon>
        <taxon>Vertebrata</taxon>
        <taxon>Euteleostomi</taxon>
        <taxon>Mammalia</taxon>
        <taxon>Eutheria</taxon>
        <taxon>Laurasiatheria</taxon>
        <taxon>Carnivora</taxon>
        <taxon>Feliformia</taxon>
        <taxon>Herpestidae</taxon>
        <taxon>Suricata</taxon>
    </lineage>
</organism>
<keyword evidence="12" id="KW-0968">Cytoplasmic vesicle</keyword>
<evidence type="ECO:0000256" key="2">
    <source>
        <dbReference type="ARBA" id="ARBA00004371"/>
    </source>
</evidence>
<dbReference type="Proteomes" id="UP000472268">
    <property type="component" value="Chromosome 6"/>
</dbReference>
<comment type="catalytic activity">
    <reaction evidence="1">
        <text>Hydrolysis of terminal non-reducing N-acetyl-D-hexosamine residues in N-acetyl-beta-D-hexosaminides.</text>
        <dbReference type="EC" id="3.2.1.52"/>
    </reaction>
</comment>
<keyword evidence="24" id="KW-1133">Transmembrane helix</keyword>
<reference evidence="27" key="3">
    <citation type="submission" date="2025-09" db="UniProtKB">
        <authorList>
            <consortium name="Ensembl"/>
        </authorList>
    </citation>
    <scope>IDENTIFICATION</scope>
</reference>
<dbReference type="GO" id="GO:0004563">
    <property type="term" value="F:beta-N-acetylhexosaminidase activity"/>
    <property type="evidence" value="ECO:0007669"/>
    <property type="project" value="UniProtKB-EC"/>
</dbReference>
<evidence type="ECO:0000256" key="4">
    <source>
        <dbReference type="ARBA" id="ARBA00012663"/>
    </source>
</evidence>
<evidence type="ECO:0000256" key="9">
    <source>
        <dbReference type="ARBA" id="ARBA00023180"/>
    </source>
</evidence>
<accession>A0A673U7K6</accession>
<dbReference type="InterPro" id="IPR029019">
    <property type="entry name" value="HEX_eukaryotic_N"/>
</dbReference>
<dbReference type="SUPFAM" id="SSF51445">
    <property type="entry name" value="(Trans)glycosidases"/>
    <property type="match status" value="1"/>
</dbReference>
<keyword evidence="5" id="KW-0732">Signal</keyword>
<comment type="similarity">
    <text evidence="3">Belongs to the glycosyl hydrolase 20 family.</text>
</comment>
<evidence type="ECO:0000256" key="18">
    <source>
        <dbReference type="ARBA" id="ARBA00043767"/>
    </source>
</evidence>
<comment type="catalytic activity">
    <reaction evidence="13">
        <text>beta-D-GalNAc-(1-&gt;4)-alpha-L-IdoA-(1-&gt;3)-beta-D-GalNAc-4-sulfate-(1-&gt;4)-alpha-L-IdoA-(1-&gt;3)-D-GalNAc-4-sulfate + H2O = alpha-L-IdoA-(1-&gt;3)-beta-D-GalNAc-4-sulfate-(1-&gt;4)-alpha-L-IdoA-(1-&gt;3)-D-GalNAc-4-sulfate + N-acetyl-D-galactosamine</text>
        <dbReference type="Rhea" id="RHEA:64372"/>
        <dbReference type="ChEBI" id="CHEBI:15377"/>
        <dbReference type="ChEBI" id="CHEBI:28037"/>
        <dbReference type="ChEBI" id="CHEBI:152565"/>
        <dbReference type="ChEBI" id="CHEBI:152566"/>
    </reaction>
    <physiologicalReaction direction="left-to-right" evidence="13">
        <dbReference type="Rhea" id="RHEA:64373"/>
    </physiologicalReaction>
</comment>
<evidence type="ECO:0000256" key="23">
    <source>
        <dbReference type="ARBA" id="ARBA00049464"/>
    </source>
</evidence>
<dbReference type="InterPro" id="IPR017853">
    <property type="entry name" value="GH"/>
</dbReference>
<keyword evidence="28" id="KW-1185">Reference proteome</keyword>